<keyword evidence="1" id="KW-0645">Protease</keyword>
<dbReference type="EC" id="3.4.21.53" evidence="1"/>
<evidence type="ECO:0000313" key="6">
    <source>
        <dbReference type="Proteomes" id="UP000677016"/>
    </source>
</evidence>
<dbReference type="InterPro" id="IPR001478">
    <property type="entry name" value="PDZ"/>
</dbReference>
<dbReference type="GO" id="GO:0004252">
    <property type="term" value="F:serine-type endopeptidase activity"/>
    <property type="evidence" value="ECO:0007669"/>
    <property type="project" value="UniProtKB-UniRule"/>
</dbReference>
<comment type="catalytic activity">
    <reaction evidence="1">
        <text>Hydrolysis of proteins in presence of ATP.</text>
        <dbReference type="EC" id="3.4.21.53"/>
    </reaction>
</comment>
<dbReference type="GO" id="GO:0005524">
    <property type="term" value="F:ATP binding"/>
    <property type="evidence" value="ECO:0007669"/>
    <property type="project" value="InterPro"/>
</dbReference>
<dbReference type="GO" id="GO:0004176">
    <property type="term" value="F:ATP-dependent peptidase activity"/>
    <property type="evidence" value="ECO:0007669"/>
    <property type="project" value="UniProtKB-UniRule"/>
</dbReference>
<feature type="domain" description="Lon proteolytic" evidence="4">
    <location>
        <begin position="258"/>
        <end position="355"/>
    </location>
</feature>
<comment type="caution">
    <text evidence="5">The sequence shown here is derived from an EMBL/GenBank/DDBJ whole genome shotgun (WGS) entry which is preliminary data.</text>
</comment>
<dbReference type="SUPFAM" id="SSF54211">
    <property type="entry name" value="Ribosomal protein S5 domain 2-like"/>
    <property type="match status" value="1"/>
</dbReference>
<dbReference type="InterPro" id="IPR027065">
    <property type="entry name" value="Lon_Prtase"/>
</dbReference>
<evidence type="ECO:0000256" key="1">
    <source>
        <dbReference type="PROSITE-ProRule" id="PRU01122"/>
    </source>
</evidence>
<dbReference type="Proteomes" id="UP000677016">
    <property type="component" value="Unassembled WGS sequence"/>
</dbReference>
<name>A0A941DAG3_9MICO</name>
<feature type="active site" evidence="1">
    <location>
        <position position="307"/>
    </location>
</feature>
<dbReference type="PROSITE" id="PS51786">
    <property type="entry name" value="LON_PROTEOLYTIC"/>
    <property type="match status" value="1"/>
</dbReference>
<dbReference type="AlphaFoldDB" id="A0A941DAG3"/>
<sequence>MPGAPGAAAPHEVGGSRGPAGPGRGVTALLVGLFSLVVVAAGLTFVPLPYVVLSPGPATNILGSVDGQPVLAVEGVETFPTDGALDFTTVAFDGGPGREVTVYDLLGAAFRPEVEVRPEELYFPPDASEEEVEAENAELMNDSQTVAAATALRALGRDVPTVVQIAEVAPDGPAAGTVEQGDVVLQVDGSPVGDAGAVADAVQDRSPGDDVNLRVRRDGAERTLTVPTGDVEGRAVIGVFLRTDYDLPVQVTLNTGRVGGPSAGLMFTLAIYDSLTPGALTGGERIAGTGTIADDGTVGPISGIRQKLVGAREAGAEWFLAPVDDCADAEGAVPDGMEVFEVGTFEEARAAVEAIAAGDTGGLTRCG</sequence>
<protein>
    <recommendedName>
        <fullName evidence="1">endopeptidase La</fullName>
        <ecNumber evidence="1">3.4.21.53</ecNumber>
    </recommendedName>
</protein>
<feature type="transmembrane region" description="Helical" evidence="2">
    <location>
        <begin position="26"/>
        <end position="52"/>
    </location>
</feature>
<accession>A0A941DAG3</accession>
<organism evidence="5 6">
    <name type="scientific">Phycicoccus avicenniae</name>
    <dbReference type="NCBI Taxonomy" id="2828860"/>
    <lineage>
        <taxon>Bacteria</taxon>
        <taxon>Bacillati</taxon>
        <taxon>Actinomycetota</taxon>
        <taxon>Actinomycetes</taxon>
        <taxon>Micrococcales</taxon>
        <taxon>Intrasporangiaceae</taxon>
        <taxon>Phycicoccus</taxon>
    </lineage>
</organism>
<dbReference type="InterPro" id="IPR036034">
    <property type="entry name" value="PDZ_sf"/>
</dbReference>
<dbReference type="Gene3D" id="2.30.42.10">
    <property type="match status" value="1"/>
</dbReference>
<keyword evidence="2" id="KW-0812">Transmembrane</keyword>
<keyword evidence="1" id="KW-0378">Hydrolase</keyword>
<feature type="domain" description="PDZ" evidence="3">
    <location>
        <begin position="136"/>
        <end position="219"/>
    </location>
</feature>
<dbReference type="InterPro" id="IPR008269">
    <property type="entry name" value="Lon_proteolytic"/>
</dbReference>
<keyword evidence="6" id="KW-1185">Reference proteome</keyword>
<reference evidence="5" key="1">
    <citation type="submission" date="2021-04" db="EMBL/GenBank/DDBJ databases">
        <title>Phycicoccus avicenniae sp. nov., a novel endophytic actinomycetes isolated from branch of Avicennia mariana.</title>
        <authorList>
            <person name="Tuo L."/>
        </authorList>
    </citation>
    <scope>NUCLEOTIDE SEQUENCE</scope>
    <source>
        <strain evidence="5">BSK3Z-2</strain>
    </source>
</reference>
<keyword evidence="2" id="KW-0472">Membrane</keyword>
<dbReference type="PROSITE" id="PS50106">
    <property type="entry name" value="PDZ"/>
    <property type="match status" value="1"/>
</dbReference>
<feature type="active site" evidence="1">
    <location>
        <position position="262"/>
    </location>
</feature>
<dbReference type="InterPro" id="IPR020568">
    <property type="entry name" value="Ribosomal_Su5_D2-typ_SF"/>
</dbReference>
<dbReference type="EMBL" id="JAGSNF010000015">
    <property type="protein sequence ID" value="MBR7743805.1"/>
    <property type="molecule type" value="Genomic_DNA"/>
</dbReference>
<dbReference type="GO" id="GO:0006508">
    <property type="term" value="P:proteolysis"/>
    <property type="evidence" value="ECO:0007669"/>
    <property type="project" value="UniProtKB-KW"/>
</dbReference>
<dbReference type="Pfam" id="PF13180">
    <property type="entry name" value="PDZ_2"/>
    <property type="match status" value="1"/>
</dbReference>
<dbReference type="SUPFAM" id="SSF50156">
    <property type="entry name" value="PDZ domain-like"/>
    <property type="match status" value="1"/>
</dbReference>
<evidence type="ECO:0000259" key="3">
    <source>
        <dbReference type="PROSITE" id="PS50106"/>
    </source>
</evidence>
<dbReference type="Gene3D" id="3.30.230.10">
    <property type="match status" value="1"/>
</dbReference>
<keyword evidence="1" id="KW-0720">Serine protease</keyword>
<evidence type="ECO:0000313" key="5">
    <source>
        <dbReference type="EMBL" id="MBR7743805.1"/>
    </source>
</evidence>
<dbReference type="PANTHER" id="PTHR10046">
    <property type="entry name" value="ATP DEPENDENT LON PROTEASE FAMILY MEMBER"/>
    <property type="match status" value="1"/>
</dbReference>
<comment type="similarity">
    <text evidence="1">Belongs to the peptidase S16 family.</text>
</comment>
<proteinExistence type="inferred from homology"/>
<evidence type="ECO:0000259" key="4">
    <source>
        <dbReference type="PROSITE" id="PS51786"/>
    </source>
</evidence>
<dbReference type="Pfam" id="PF05362">
    <property type="entry name" value="Lon_C"/>
    <property type="match status" value="1"/>
</dbReference>
<dbReference type="GO" id="GO:0030163">
    <property type="term" value="P:protein catabolic process"/>
    <property type="evidence" value="ECO:0007669"/>
    <property type="project" value="InterPro"/>
</dbReference>
<gene>
    <name evidence="5" type="ORF">KC207_10940</name>
</gene>
<keyword evidence="2" id="KW-1133">Transmembrane helix</keyword>
<evidence type="ECO:0000256" key="2">
    <source>
        <dbReference type="SAM" id="Phobius"/>
    </source>
</evidence>
<dbReference type="InterPro" id="IPR014721">
    <property type="entry name" value="Ribsml_uS5_D2-typ_fold_subgr"/>
</dbReference>